<feature type="compositionally biased region" description="Basic and acidic residues" evidence="1">
    <location>
        <begin position="236"/>
        <end position="251"/>
    </location>
</feature>
<feature type="compositionally biased region" description="Acidic residues" evidence="1">
    <location>
        <begin position="781"/>
        <end position="806"/>
    </location>
</feature>
<dbReference type="Proteomes" id="UP000002009">
    <property type="component" value="Chromosome 13"/>
</dbReference>
<dbReference type="PANTHER" id="PTHR13109">
    <property type="entry name" value="NEUROCHONDRIN"/>
    <property type="match status" value="1"/>
</dbReference>
<dbReference type="eggNOG" id="KOG2611">
    <property type="taxonomic scope" value="Eukaryota"/>
</dbReference>
<keyword evidence="3" id="KW-1185">Reference proteome</keyword>
<evidence type="ECO:0000256" key="1">
    <source>
        <dbReference type="SAM" id="MobiDB-lite"/>
    </source>
</evidence>
<dbReference type="InParanoid" id="C1EFC4"/>
<dbReference type="KEGG" id="mis:MICPUN_103881"/>
<gene>
    <name evidence="2" type="ORF">MICPUN_103881</name>
</gene>
<name>C1EFC4_MICCC</name>
<dbReference type="Pfam" id="PF05536">
    <property type="entry name" value="Neurochondrin"/>
    <property type="match status" value="2"/>
</dbReference>
<evidence type="ECO:0000313" key="2">
    <source>
        <dbReference type="EMBL" id="ACO67064.1"/>
    </source>
</evidence>
<dbReference type="InterPro" id="IPR008709">
    <property type="entry name" value="Neurochondrin"/>
</dbReference>
<dbReference type="AlphaFoldDB" id="C1EFC4"/>
<dbReference type="OrthoDB" id="8962942at2759"/>
<protein>
    <submittedName>
        <fullName evidence="2">Uncharacterized protein</fullName>
    </submittedName>
</protein>
<dbReference type="FunCoup" id="C1EFC4">
    <property type="interactions" value="589"/>
</dbReference>
<dbReference type="PANTHER" id="PTHR13109:SF7">
    <property type="entry name" value="NEUROCHONDRIN"/>
    <property type="match status" value="1"/>
</dbReference>
<sequence length="822" mass="85321">MGDHDVTLAECVGLLSSESRERKFMGMVLVTKLVHGLDPESLRAVSEAEGFGRFLTSMLRATAVVNTAKEGEDDGLDDGLMMAMGDEERETKAEQVTASHALALAVCAALTRSPDVAADPSFQERIPIFAAAMRRANRYADLPVTAVGDACEACAAVIAAGGEEAEAVAGSLGLVAAAAAAVVAAVKDAADGSGDDDDDDDRPSSDSSSLGPNDAVLRSIQLLGQLLESHAASEPLHVRDSSGHSSKDPRTVKSRPGARVAIAKPRHKPKHNPRARAVADAMPSLTWTLASRAGRPEQIESLRCLVLAMSFAPARRPEGDWPTELARIARSARSGMTMGAAGGGWLDDLRGGLSAVMRSKATREMRHAALDLCSAAADLAGPRWLCGDDLGALNRQAPANRAKAAKTTGVPFFRLALELTRVECAVLLHDVSRDDVELRRRARSSLPVPLVLFERLVAALAADAQAADDEVEAAAAGGGGGGGGGNGGLLSAETAQSAVRSLCDVAGLLLEYLENAAEATKTGAVEELSGGDWPGPDPETTLAATRALGAFLAELPDPHAPRVDALLPALLAPPGAGGFKKNKGGVADPGTEPGTSLSVDAAAAALTTRFLLPYLLQSTEDPHGLEAFERARGPAALASLVDRVTDDEGGVDVEEACGVVTAVCAVLRNAMEGTDRGHAEETLASDACVAFADCAGAMSEWAERVLDRDRSTAWRGGGQVEDGVFLRGLAGLRRDGIEGARGPGAWRGVLDFLRALVPADADRVLSRGYSAGGGAGYLSGEDGEEDGEYGDDDDDETPAFDEDPELNAEVRAKFEAMRKGTD</sequence>
<accession>C1EFC4</accession>
<evidence type="ECO:0000313" key="3">
    <source>
        <dbReference type="Proteomes" id="UP000002009"/>
    </source>
</evidence>
<feature type="region of interest" description="Disordered" evidence="1">
    <location>
        <begin position="234"/>
        <end position="277"/>
    </location>
</feature>
<feature type="region of interest" description="Disordered" evidence="1">
    <location>
        <begin position="190"/>
        <end position="213"/>
    </location>
</feature>
<feature type="region of interest" description="Disordered" evidence="1">
    <location>
        <begin position="775"/>
        <end position="808"/>
    </location>
</feature>
<feature type="compositionally biased region" description="Basic residues" evidence="1">
    <location>
        <begin position="264"/>
        <end position="274"/>
    </location>
</feature>
<dbReference type="EMBL" id="CP001331">
    <property type="protein sequence ID" value="ACO67064.1"/>
    <property type="molecule type" value="Genomic_DNA"/>
</dbReference>
<dbReference type="RefSeq" id="XP_002505806.1">
    <property type="nucleotide sequence ID" value="XM_002505760.1"/>
</dbReference>
<organism evidence="2 3">
    <name type="scientific">Micromonas commoda (strain RCC299 / NOUM17 / CCMP2709)</name>
    <name type="common">Picoplanktonic green alga</name>
    <dbReference type="NCBI Taxonomy" id="296587"/>
    <lineage>
        <taxon>Eukaryota</taxon>
        <taxon>Viridiplantae</taxon>
        <taxon>Chlorophyta</taxon>
        <taxon>Mamiellophyceae</taxon>
        <taxon>Mamiellales</taxon>
        <taxon>Mamiellaceae</taxon>
        <taxon>Micromonas</taxon>
    </lineage>
</organism>
<dbReference type="GeneID" id="8248501"/>
<reference evidence="2 3" key="1">
    <citation type="journal article" date="2009" name="Science">
        <title>Green evolution and dynamic adaptations revealed by genomes of the marine picoeukaryotes Micromonas.</title>
        <authorList>
            <person name="Worden A.Z."/>
            <person name="Lee J.H."/>
            <person name="Mock T."/>
            <person name="Rouze P."/>
            <person name="Simmons M.P."/>
            <person name="Aerts A.L."/>
            <person name="Allen A.E."/>
            <person name="Cuvelier M.L."/>
            <person name="Derelle E."/>
            <person name="Everett M.V."/>
            <person name="Foulon E."/>
            <person name="Grimwood J."/>
            <person name="Gundlach H."/>
            <person name="Henrissat B."/>
            <person name="Napoli C."/>
            <person name="McDonald S.M."/>
            <person name="Parker M.S."/>
            <person name="Rombauts S."/>
            <person name="Salamov A."/>
            <person name="Von Dassow P."/>
            <person name="Badger J.H."/>
            <person name="Coutinho P.M."/>
            <person name="Demir E."/>
            <person name="Dubchak I."/>
            <person name="Gentemann C."/>
            <person name="Eikrem W."/>
            <person name="Gready J.E."/>
            <person name="John U."/>
            <person name="Lanier W."/>
            <person name="Lindquist E.A."/>
            <person name="Lucas S."/>
            <person name="Mayer K.F."/>
            <person name="Moreau H."/>
            <person name="Not F."/>
            <person name="Otillar R."/>
            <person name="Panaud O."/>
            <person name="Pangilinan J."/>
            <person name="Paulsen I."/>
            <person name="Piegu B."/>
            <person name="Poliakov A."/>
            <person name="Robbens S."/>
            <person name="Schmutz J."/>
            <person name="Toulza E."/>
            <person name="Wyss T."/>
            <person name="Zelensky A."/>
            <person name="Zhou K."/>
            <person name="Armbrust E.V."/>
            <person name="Bhattacharya D."/>
            <person name="Goodenough U.W."/>
            <person name="Van de Peer Y."/>
            <person name="Grigoriev I.V."/>
        </authorList>
    </citation>
    <scope>NUCLEOTIDE SEQUENCE [LARGE SCALE GENOMIC DNA]</scope>
    <source>
        <strain evidence="3">RCC299 / NOUM17</strain>
    </source>
</reference>
<proteinExistence type="predicted"/>